<gene>
    <name evidence="1" type="ORF">J2S75_002881</name>
</gene>
<keyword evidence="2" id="KW-1185">Reference proteome</keyword>
<evidence type="ECO:0008006" key="3">
    <source>
        <dbReference type="Google" id="ProtNLM"/>
    </source>
</evidence>
<proteinExistence type="predicted"/>
<dbReference type="Proteomes" id="UP001224682">
    <property type="component" value="Unassembled WGS sequence"/>
</dbReference>
<evidence type="ECO:0000313" key="2">
    <source>
        <dbReference type="Proteomes" id="UP001224682"/>
    </source>
</evidence>
<protein>
    <recommendedName>
        <fullName evidence="3">von Hippel-Lindau disease tumour suppressor beta domain-containing protein</fullName>
    </recommendedName>
</protein>
<name>A0ABU0BFN1_9HYPH</name>
<accession>A0ABU0BFN1</accession>
<organism evidence="1 2">
    <name type="scientific">Ancylobacter polymorphus</name>
    <dbReference type="NCBI Taxonomy" id="223390"/>
    <lineage>
        <taxon>Bacteria</taxon>
        <taxon>Pseudomonadati</taxon>
        <taxon>Pseudomonadota</taxon>
        <taxon>Alphaproteobacteria</taxon>
        <taxon>Hyphomicrobiales</taxon>
        <taxon>Xanthobacteraceae</taxon>
        <taxon>Ancylobacter</taxon>
    </lineage>
</organism>
<reference evidence="1 2" key="1">
    <citation type="submission" date="2023-07" db="EMBL/GenBank/DDBJ databases">
        <title>Genomic Encyclopedia of Type Strains, Phase IV (KMG-IV): sequencing the most valuable type-strain genomes for metagenomic binning, comparative biology and taxonomic classification.</title>
        <authorList>
            <person name="Goeker M."/>
        </authorList>
    </citation>
    <scope>NUCLEOTIDE SEQUENCE [LARGE SCALE GENOMIC DNA]</scope>
    <source>
        <strain evidence="1 2">DSM 2457</strain>
    </source>
</reference>
<dbReference type="RefSeq" id="WP_307020551.1">
    <property type="nucleotide sequence ID" value="NZ_JAUSUI010000005.1"/>
</dbReference>
<dbReference type="EMBL" id="JAUSUI010000005">
    <property type="protein sequence ID" value="MDQ0303847.1"/>
    <property type="molecule type" value="Genomic_DNA"/>
</dbReference>
<evidence type="ECO:0000313" key="1">
    <source>
        <dbReference type="EMBL" id="MDQ0303847.1"/>
    </source>
</evidence>
<sequence>MSTDAVAKPLVADFSQSRNDLYWKVYAGEDGFIRWTGYDDNYWWSNIATSERRQTRVGPKTGRVFVLNPATNAVEIRAALTEPGHDR</sequence>
<comment type="caution">
    <text evidence="1">The sequence shown here is derived from an EMBL/GenBank/DDBJ whole genome shotgun (WGS) entry which is preliminary data.</text>
</comment>